<evidence type="ECO:0000256" key="7">
    <source>
        <dbReference type="RuleBase" id="RU003331"/>
    </source>
</evidence>
<dbReference type="Pfam" id="PF05191">
    <property type="entry name" value="ADK_lid"/>
    <property type="match status" value="1"/>
</dbReference>
<dbReference type="InterPro" id="IPR006259">
    <property type="entry name" value="Adenyl_kin_sub"/>
</dbReference>
<reference evidence="9" key="1">
    <citation type="submission" date="2022-05" db="EMBL/GenBank/DDBJ databases">
        <title>Impact of host demography and evolutionary history on endosymbiont molecular evolution: a test in carpenter ants (Genus Camponotus) and their Blochmannia endosymbionts.</title>
        <authorList>
            <person name="Manthey J.D."/>
            <person name="Giron J.C."/>
            <person name="Hruska J.P."/>
        </authorList>
    </citation>
    <scope>NUCLEOTIDE SEQUENCE</scope>
    <source>
        <strain evidence="9">C-049</strain>
    </source>
</reference>
<dbReference type="InterPro" id="IPR000850">
    <property type="entry name" value="Adenylat/UMP-CMP_kin"/>
</dbReference>
<dbReference type="EMBL" id="CP097751">
    <property type="protein sequence ID" value="URJ27855.1"/>
    <property type="molecule type" value="Genomic_DNA"/>
</dbReference>
<protein>
    <recommendedName>
        <fullName evidence="5 7">Adenylate kinase</fullName>
        <shortName evidence="5">AK</shortName>
        <ecNumber evidence="5 7">2.7.4.3</ecNumber>
    </recommendedName>
    <alternativeName>
        <fullName evidence="5">ATP-AMP transphosphorylase</fullName>
    </alternativeName>
    <alternativeName>
        <fullName evidence="5">ATP:AMP phosphotransferase</fullName>
    </alternativeName>
    <alternativeName>
        <fullName evidence="5">Adenylate monophosphate kinase</fullName>
    </alternativeName>
</protein>
<dbReference type="Gene3D" id="3.40.50.300">
    <property type="entry name" value="P-loop containing nucleotide triphosphate hydrolases"/>
    <property type="match status" value="1"/>
</dbReference>
<comment type="catalytic activity">
    <reaction evidence="5 7">
        <text>AMP + ATP = 2 ADP</text>
        <dbReference type="Rhea" id="RHEA:12973"/>
        <dbReference type="ChEBI" id="CHEBI:30616"/>
        <dbReference type="ChEBI" id="CHEBI:456215"/>
        <dbReference type="ChEBI" id="CHEBI:456216"/>
        <dbReference type="EC" id="2.7.4.3"/>
    </reaction>
</comment>
<dbReference type="NCBIfam" id="TIGR01351">
    <property type="entry name" value="adk"/>
    <property type="match status" value="1"/>
</dbReference>
<dbReference type="PRINTS" id="PR00094">
    <property type="entry name" value="ADENYLTKNASE"/>
</dbReference>
<feature type="binding site" evidence="5">
    <location>
        <position position="171"/>
    </location>
    <ligand>
        <name>AMP</name>
        <dbReference type="ChEBI" id="CHEBI:456215"/>
    </ligand>
</feature>
<dbReference type="SUPFAM" id="SSF52540">
    <property type="entry name" value="P-loop containing nucleoside triphosphate hydrolases"/>
    <property type="match status" value="1"/>
</dbReference>
<dbReference type="KEGG" id="bhb:M9394_03135"/>
<dbReference type="Pfam" id="PF00406">
    <property type="entry name" value="ADK"/>
    <property type="match status" value="1"/>
</dbReference>
<comment type="domain">
    <text evidence="5">Consists of three domains, a large central CORE domain and two small peripheral domains, NMPbind and LID, which undergo movements during catalysis. The LID domain closes over the site of phosphoryl transfer upon ATP binding. Assembling and dissambling the active center during each catalytic cycle provides an effective means to prevent ATP hydrolysis.</text>
</comment>
<comment type="subunit">
    <text evidence="5 7">Monomer.</text>
</comment>
<keyword evidence="5 7" id="KW-0067">ATP-binding</keyword>
<feature type="binding site" evidence="5">
    <location>
        <position position="36"/>
    </location>
    <ligand>
        <name>AMP</name>
        <dbReference type="ChEBI" id="CHEBI:456215"/>
    </ligand>
</feature>
<dbReference type="GO" id="GO:0004017">
    <property type="term" value="F:AMP kinase activity"/>
    <property type="evidence" value="ECO:0007669"/>
    <property type="project" value="UniProtKB-UniRule"/>
</dbReference>
<comment type="function">
    <text evidence="5">Catalyzes the reversible transfer of the terminal phosphate group between ATP and AMP. Plays an important role in cellular energy homeostasis and in adenine nucleotide metabolism.</text>
</comment>
<feature type="binding site" evidence="5">
    <location>
        <position position="127"/>
    </location>
    <ligand>
        <name>ATP</name>
        <dbReference type="ChEBI" id="CHEBI:30616"/>
    </ligand>
</feature>
<evidence type="ECO:0000256" key="6">
    <source>
        <dbReference type="RuleBase" id="RU003330"/>
    </source>
</evidence>
<dbReference type="GO" id="GO:0005524">
    <property type="term" value="F:ATP binding"/>
    <property type="evidence" value="ECO:0007669"/>
    <property type="project" value="UniProtKB-UniRule"/>
</dbReference>
<dbReference type="NCBIfam" id="NF001379">
    <property type="entry name" value="PRK00279.1-1"/>
    <property type="match status" value="1"/>
</dbReference>
<feature type="binding site" evidence="5">
    <location>
        <position position="31"/>
    </location>
    <ligand>
        <name>AMP</name>
        <dbReference type="ChEBI" id="CHEBI:456215"/>
    </ligand>
</feature>
<dbReference type="GO" id="GO:0044209">
    <property type="term" value="P:AMP salvage"/>
    <property type="evidence" value="ECO:0007669"/>
    <property type="project" value="UniProtKB-UniRule"/>
</dbReference>
<comment type="pathway">
    <text evidence="5">Purine metabolism; AMP biosynthesis via salvage pathway; AMP from ADP: step 1/1.</text>
</comment>
<feature type="binding site" evidence="5">
    <location>
        <begin position="61"/>
        <end position="63"/>
    </location>
    <ligand>
        <name>AMP</name>
        <dbReference type="ChEBI" id="CHEBI:456215"/>
    </ligand>
</feature>
<dbReference type="Proteomes" id="UP001056323">
    <property type="component" value="Chromosome"/>
</dbReference>
<dbReference type="PANTHER" id="PTHR23359">
    <property type="entry name" value="NUCLEOTIDE KINASE"/>
    <property type="match status" value="1"/>
</dbReference>
<comment type="caution">
    <text evidence="5">Lacks conserved residue(s) required for the propagation of feature annotation.</text>
</comment>
<evidence type="ECO:0000313" key="9">
    <source>
        <dbReference type="EMBL" id="URJ27855.1"/>
    </source>
</evidence>
<proteinExistence type="inferred from homology"/>
<dbReference type="EC" id="2.7.4.3" evidence="5 7"/>
<evidence type="ECO:0000256" key="1">
    <source>
        <dbReference type="ARBA" id="ARBA00022679"/>
    </source>
</evidence>
<comment type="similarity">
    <text evidence="5 6">Belongs to the adenylate kinase family.</text>
</comment>
<feature type="binding site" evidence="5">
    <location>
        <begin position="89"/>
        <end position="92"/>
    </location>
    <ligand>
        <name>AMP</name>
        <dbReference type="ChEBI" id="CHEBI:456215"/>
    </ligand>
</feature>
<feature type="binding site" evidence="5">
    <location>
        <begin position="10"/>
        <end position="15"/>
    </location>
    <ligand>
        <name>ATP</name>
        <dbReference type="ChEBI" id="CHEBI:30616"/>
    </ligand>
</feature>
<keyword evidence="1 5" id="KW-0808">Transferase</keyword>
<evidence type="ECO:0000259" key="8">
    <source>
        <dbReference type="Pfam" id="PF05191"/>
    </source>
</evidence>
<dbReference type="HAMAP" id="MF_00235">
    <property type="entry name" value="Adenylate_kinase_Adk"/>
    <property type="match status" value="1"/>
</dbReference>
<feature type="binding site" evidence="5">
    <location>
        <begin position="136"/>
        <end position="137"/>
    </location>
    <ligand>
        <name>ATP</name>
        <dbReference type="ChEBI" id="CHEBI:30616"/>
    </ligand>
</feature>
<dbReference type="InterPro" id="IPR007862">
    <property type="entry name" value="Adenylate_kinase_lid-dom"/>
</dbReference>
<sequence>MRIIFLGPPGSGKGTQAHLIANKYNIPNISTGMMLRQELTRSAYKSCAFHKNIINIMHTGDLVNDEFMVQLINTRINQHDCRNGFLLDGFPRTILQAKSMKQCKIFVNYIIEFFASDSVIIDRIVGRRIHVSSGRTYHIKFNPPRNYGLDDITGEILTTRKDDHEEAIRKRLSNYHQHTEPVLDYYREESKYKKMKYFSIDGNRDISEIYKELINIISS</sequence>
<organism evidence="9 10">
    <name type="scientific">Candidatus Blochmanniella camponoti</name>
    <dbReference type="NCBI Taxonomy" id="108080"/>
    <lineage>
        <taxon>Bacteria</taxon>
        <taxon>Pseudomonadati</taxon>
        <taxon>Pseudomonadota</taxon>
        <taxon>Gammaproteobacteria</taxon>
        <taxon>Enterobacterales</taxon>
        <taxon>Enterobacteriaceae</taxon>
        <taxon>ant endosymbionts</taxon>
        <taxon>Candidatus Blochmanniella</taxon>
    </lineage>
</organism>
<evidence type="ECO:0000256" key="2">
    <source>
        <dbReference type="ARBA" id="ARBA00022727"/>
    </source>
</evidence>
<keyword evidence="3 5" id="KW-0547">Nucleotide-binding</keyword>
<dbReference type="AlphaFoldDB" id="A0AAE9I6W0"/>
<evidence type="ECO:0000256" key="4">
    <source>
        <dbReference type="ARBA" id="ARBA00022777"/>
    </source>
</evidence>
<name>A0AAE9I6W0_9ENTR</name>
<keyword evidence="4 5" id="KW-0418">Kinase</keyword>
<gene>
    <name evidence="5 9" type="primary">adk</name>
    <name evidence="9" type="ORF">M9394_03135</name>
</gene>
<dbReference type="PROSITE" id="PS00113">
    <property type="entry name" value="ADENYLATE_KINASE"/>
    <property type="match status" value="1"/>
</dbReference>
<feature type="domain" description="Adenylate kinase active site lid" evidence="8">
    <location>
        <begin position="127"/>
        <end position="162"/>
    </location>
</feature>
<keyword evidence="5" id="KW-0963">Cytoplasm</keyword>
<feature type="binding site" evidence="5">
    <location>
        <position position="96"/>
    </location>
    <ligand>
        <name>AMP</name>
        <dbReference type="ChEBI" id="CHEBI:456215"/>
    </ligand>
</feature>
<dbReference type="InterPro" id="IPR033690">
    <property type="entry name" value="Adenylat_kinase_CS"/>
</dbReference>
<feature type="binding site" evidence="5">
    <location>
        <position position="160"/>
    </location>
    <ligand>
        <name>AMP</name>
        <dbReference type="ChEBI" id="CHEBI:456215"/>
    </ligand>
</feature>
<feature type="binding site" evidence="5">
    <location>
        <position position="204"/>
    </location>
    <ligand>
        <name>ATP</name>
        <dbReference type="ChEBI" id="CHEBI:30616"/>
    </ligand>
</feature>
<evidence type="ECO:0000256" key="3">
    <source>
        <dbReference type="ARBA" id="ARBA00022741"/>
    </source>
</evidence>
<dbReference type="InterPro" id="IPR027417">
    <property type="entry name" value="P-loop_NTPase"/>
</dbReference>
<dbReference type="CDD" id="cd01428">
    <property type="entry name" value="ADK"/>
    <property type="match status" value="1"/>
</dbReference>
<dbReference type="FunFam" id="3.40.50.300:FF:000106">
    <property type="entry name" value="Adenylate kinase mitochondrial"/>
    <property type="match status" value="1"/>
</dbReference>
<evidence type="ECO:0000256" key="5">
    <source>
        <dbReference type="HAMAP-Rule" id="MF_00235"/>
    </source>
</evidence>
<keyword evidence="2 5" id="KW-0545">Nucleotide biosynthesis</keyword>
<dbReference type="GO" id="GO:0005737">
    <property type="term" value="C:cytoplasm"/>
    <property type="evidence" value="ECO:0007669"/>
    <property type="project" value="UniProtKB-SubCell"/>
</dbReference>
<evidence type="ECO:0000313" key="10">
    <source>
        <dbReference type="Proteomes" id="UP001056323"/>
    </source>
</evidence>
<dbReference type="RefSeq" id="WP_250250258.1">
    <property type="nucleotide sequence ID" value="NZ_CP097751.1"/>
</dbReference>
<feature type="region of interest" description="LID" evidence="5">
    <location>
        <begin position="126"/>
        <end position="163"/>
    </location>
</feature>
<comment type="subcellular location">
    <subcellularLocation>
        <location evidence="5 7">Cytoplasm</location>
    </subcellularLocation>
</comment>
<accession>A0AAE9I6W0</accession>